<evidence type="ECO:0000313" key="2">
    <source>
        <dbReference type="Proteomes" id="UP000253772"/>
    </source>
</evidence>
<name>A0A482J1C5_9BURK</name>
<gene>
    <name evidence="1" type="ORF">DDF84_027990</name>
</gene>
<dbReference type="AlphaFoldDB" id="A0A482J1C5"/>
<dbReference type="OrthoDB" id="8777060at2"/>
<protein>
    <submittedName>
        <fullName evidence="1">DUF2471 domain-containing protein</fullName>
    </submittedName>
</protein>
<organism evidence="1 2">
    <name type="scientific">Cupriavidus metallidurans</name>
    <dbReference type="NCBI Taxonomy" id="119219"/>
    <lineage>
        <taxon>Bacteria</taxon>
        <taxon>Pseudomonadati</taxon>
        <taxon>Pseudomonadota</taxon>
        <taxon>Betaproteobacteria</taxon>
        <taxon>Burkholderiales</taxon>
        <taxon>Burkholderiaceae</taxon>
        <taxon>Cupriavidus</taxon>
    </lineage>
</organism>
<dbReference type="Pfam" id="PF10616">
    <property type="entry name" value="DUF2471"/>
    <property type="match status" value="1"/>
</dbReference>
<sequence length="96" mass="10560">MQALFAAEAAIREGLPPIIQRHRTVGRLTWRLLHQIEVGIFADLAASGCHSAPVLGMLRSSGLMRYPQDESVVSLAGHRAVPVAFKAILDLWPRLH</sequence>
<proteinExistence type="predicted"/>
<evidence type="ECO:0000313" key="1">
    <source>
        <dbReference type="EMBL" id="QBP13457.1"/>
    </source>
</evidence>
<accession>A0A482J1C5</accession>
<dbReference type="InterPro" id="IPR018894">
    <property type="entry name" value="DUF2471"/>
</dbReference>
<dbReference type="Proteomes" id="UP000253772">
    <property type="component" value="Chromosome c2"/>
</dbReference>
<dbReference type="EMBL" id="CP037901">
    <property type="protein sequence ID" value="QBP13457.1"/>
    <property type="molecule type" value="Genomic_DNA"/>
</dbReference>
<reference evidence="1 2" key="1">
    <citation type="submission" date="2019-03" db="EMBL/GenBank/DDBJ databases">
        <title>Comparative insights into the high quality Complete genome sequence of highly metal resistant Cupriavidus metallidurans strain BS1 isolated from a gold-copper mine.</title>
        <authorList>
            <person name="Mazhar H.S."/>
            <person name="Rensing C."/>
        </authorList>
    </citation>
    <scope>NUCLEOTIDE SEQUENCE [LARGE SCALE GENOMIC DNA]</scope>
    <source>
        <strain evidence="1 2">BS1</strain>
    </source>
</reference>
<dbReference type="RefSeq" id="WP_017512365.1">
    <property type="nucleotide sequence ID" value="NZ_CP037901.1"/>
</dbReference>